<dbReference type="AlphaFoldDB" id="A0A815E3Z3"/>
<gene>
    <name evidence="3" type="ORF">ZHD862_LOCUS28415</name>
</gene>
<accession>A0A815E3Z3</accession>
<evidence type="ECO:0000313" key="4">
    <source>
        <dbReference type="Proteomes" id="UP000663864"/>
    </source>
</evidence>
<dbReference type="SUPFAM" id="SSF69318">
    <property type="entry name" value="Integrin alpha N-terminal domain"/>
    <property type="match status" value="1"/>
</dbReference>
<organism evidence="3 4">
    <name type="scientific">Rotaria sordida</name>
    <dbReference type="NCBI Taxonomy" id="392033"/>
    <lineage>
        <taxon>Eukaryota</taxon>
        <taxon>Metazoa</taxon>
        <taxon>Spiralia</taxon>
        <taxon>Gnathifera</taxon>
        <taxon>Rotifera</taxon>
        <taxon>Eurotatoria</taxon>
        <taxon>Bdelloidea</taxon>
        <taxon>Philodinida</taxon>
        <taxon>Philodinidae</taxon>
        <taxon>Rotaria</taxon>
    </lineage>
</organism>
<keyword evidence="1" id="KW-0732">Signal</keyword>
<evidence type="ECO:0000256" key="2">
    <source>
        <dbReference type="SAM" id="Phobius"/>
    </source>
</evidence>
<keyword evidence="2" id="KW-0812">Transmembrane</keyword>
<name>A0A815E3Z3_9BILA</name>
<dbReference type="Pfam" id="PF13517">
    <property type="entry name" value="FG-GAP_3"/>
    <property type="match status" value="1"/>
</dbReference>
<evidence type="ECO:0000313" key="3">
    <source>
        <dbReference type="EMBL" id="CAF1309631.1"/>
    </source>
</evidence>
<dbReference type="Proteomes" id="UP000663864">
    <property type="component" value="Unassembled WGS sequence"/>
</dbReference>
<dbReference type="EMBL" id="CAJNOT010002363">
    <property type="protein sequence ID" value="CAF1309631.1"/>
    <property type="molecule type" value="Genomic_DNA"/>
</dbReference>
<dbReference type="Gene3D" id="2.30.30.100">
    <property type="match status" value="2"/>
</dbReference>
<reference evidence="3" key="1">
    <citation type="submission" date="2021-02" db="EMBL/GenBank/DDBJ databases">
        <authorList>
            <person name="Nowell W R."/>
        </authorList>
    </citation>
    <scope>NUCLEOTIDE SEQUENCE</scope>
</reference>
<dbReference type="PANTHER" id="PTHR46580">
    <property type="entry name" value="SENSOR KINASE-RELATED"/>
    <property type="match status" value="1"/>
</dbReference>
<dbReference type="InterPro" id="IPR028994">
    <property type="entry name" value="Integrin_alpha_N"/>
</dbReference>
<protein>
    <submittedName>
        <fullName evidence="3">Uncharacterized protein</fullName>
    </submittedName>
</protein>
<feature type="transmembrane region" description="Helical" evidence="2">
    <location>
        <begin position="12"/>
        <end position="31"/>
    </location>
</feature>
<sequence>MTTKRFGQWATRLYIILLIIGLIILALYTIVQPQTLTKNFEKPSLNLYNELQQDHGDTLKCSCSVIASTYNQFITIKPIFHEICSSPFVSSELRTNFTVGLIPDLSAYTQKDYRRFLSAHLQFLAGLCELSIQSVNDSINQFLTSLFVTTQVLPEMDFAKHLTSQIEQRKSIAPITFTRLHNLIRNINHGNRIISTYGTNFDYVIPWRTIGYTYAVTQAIIYDNGFSSTITTIKINKNTTTTTSTTMTTSTNTIRNNTSPQGIIVADFNNDTNFDIAVANYHANNFLMWLGNGDRSFSVPIIFSTGRNSYPRAIVTADFNRDGHVDIAVVNHYGKNIGISLGNGNGAFELQQISFTGGFYLPIFLAVGDFNEDRIPDVVFSYYYYDVAGVLFGYVIDTLGLVLPFTLNSVVKKEVFKINSLFLSIIKQLNSKNEEYKLETLDIVQKILYSSDKWTIFEQNKDKLNNEICQLLRPAIEREQKLIDEYQQVMNNPQVLGKCYQIFKSSNVTFEQTVITFVDELSKTSNNNTKKSSKTTNAFKEYLNKSIIRPSIENSCEQEMNTNDEKLMDKFTKALIYIQDF</sequence>
<keyword evidence="2" id="KW-1133">Transmembrane helix</keyword>
<evidence type="ECO:0000256" key="1">
    <source>
        <dbReference type="ARBA" id="ARBA00022729"/>
    </source>
</evidence>
<keyword evidence="2" id="KW-0472">Membrane</keyword>
<dbReference type="PANTHER" id="PTHR46580:SF4">
    <property type="entry name" value="ATP_GTP-BINDING PROTEIN"/>
    <property type="match status" value="1"/>
</dbReference>
<dbReference type="InterPro" id="IPR013517">
    <property type="entry name" value="FG-GAP"/>
</dbReference>
<comment type="caution">
    <text evidence="3">The sequence shown here is derived from an EMBL/GenBank/DDBJ whole genome shotgun (WGS) entry which is preliminary data.</text>
</comment>
<proteinExistence type="predicted"/>